<dbReference type="EMBL" id="FNBW01000001">
    <property type="protein sequence ID" value="SDF09052.1"/>
    <property type="molecule type" value="Genomic_DNA"/>
</dbReference>
<comment type="caution">
    <text evidence="2">The sequence shown here is derived from an EMBL/GenBank/DDBJ whole genome shotgun (WGS) entry which is preliminary data.</text>
</comment>
<evidence type="ECO:0000313" key="2">
    <source>
        <dbReference type="EMBL" id="SDF09052.1"/>
    </source>
</evidence>
<dbReference type="InterPro" id="IPR032466">
    <property type="entry name" value="Metal_Hydrolase"/>
</dbReference>
<protein>
    <submittedName>
        <fullName evidence="2">Alpha-D-ribose 1-methylphosphonate 5-triphosphate diphosphatase</fullName>
    </submittedName>
</protein>
<name>A0A8G2BEG6_9PROT</name>
<dbReference type="Pfam" id="PF01979">
    <property type="entry name" value="Amidohydro_1"/>
    <property type="match status" value="1"/>
</dbReference>
<dbReference type="PANTHER" id="PTHR43135:SF3">
    <property type="entry name" value="ALPHA-D-RIBOSE 1-METHYLPHOSPHONATE 5-TRIPHOSPHATE DIPHOSPHATASE"/>
    <property type="match status" value="1"/>
</dbReference>
<accession>A0A8G2BEG6</accession>
<dbReference type="NCBIfam" id="NF011990">
    <property type="entry name" value="PRK15446.2-6"/>
    <property type="match status" value="1"/>
</dbReference>
<sequence length="379" mass="40700">MSLAFKNARIVLPDAVIDGTLSVAGSQISAVDDTAAAPPDAVDCAGDYLLPGLVELHTDNIEKHFQPRAQVFWDAVSAAVAHDGHIATSGITTVYDSLCLGLTEKGELRAAHVGPIIQGIADARTAGMLRADHRIHLRCEVIGEEVLDQLGEHDDNALVGLVSLMDHAPGQRQTADIEVWRRLRREVDGQSEQEIAEAYQRLTEASRTRGPQQRRAVADWARERGISLASHDDETEAHVRESAEIGCSIAEFPTTRVAAEACRAHGLAVLMGGPNLVRGRSSYGNITARDLAAAGLLDIISSDYVPASMLHGAFSLVEHVAGWDVPRAVATVTATPARYAGLDDRGVLEPGKRADLIRVRLIEGRPVVRGVWVEGQRVA</sequence>
<gene>
    <name evidence="2" type="ORF">SAMN05660686_00205</name>
</gene>
<dbReference type="PANTHER" id="PTHR43135">
    <property type="entry name" value="ALPHA-D-RIBOSE 1-METHYLPHOSPHONATE 5-TRIPHOSPHATE DIPHOSPHATASE"/>
    <property type="match status" value="1"/>
</dbReference>
<dbReference type="RefSeq" id="WP_093147534.1">
    <property type="nucleotide sequence ID" value="NZ_FNBW01000001.1"/>
</dbReference>
<dbReference type="InterPro" id="IPR011059">
    <property type="entry name" value="Metal-dep_hydrolase_composite"/>
</dbReference>
<evidence type="ECO:0000259" key="1">
    <source>
        <dbReference type="Pfam" id="PF01979"/>
    </source>
</evidence>
<dbReference type="Gene3D" id="3.20.20.140">
    <property type="entry name" value="Metal-dependent hydrolases"/>
    <property type="match status" value="2"/>
</dbReference>
<keyword evidence="3" id="KW-1185">Reference proteome</keyword>
<dbReference type="NCBIfam" id="NF011984">
    <property type="entry name" value="PRK15446.1-5"/>
    <property type="match status" value="1"/>
</dbReference>
<dbReference type="GO" id="GO:0019700">
    <property type="term" value="P:organic phosphonate catabolic process"/>
    <property type="evidence" value="ECO:0007669"/>
    <property type="project" value="InterPro"/>
</dbReference>
<dbReference type="AlphaFoldDB" id="A0A8G2BEG6"/>
<dbReference type="SUPFAM" id="SSF51338">
    <property type="entry name" value="Composite domain of metallo-dependent hydrolases"/>
    <property type="match status" value="1"/>
</dbReference>
<dbReference type="InterPro" id="IPR012696">
    <property type="entry name" value="PhnM"/>
</dbReference>
<dbReference type="InterPro" id="IPR006680">
    <property type="entry name" value="Amidohydro-rel"/>
</dbReference>
<dbReference type="NCBIfam" id="TIGR02318">
    <property type="entry name" value="phosphono_phnM"/>
    <property type="match status" value="1"/>
</dbReference>
<dbReference type="OrthoDB" id="9785413at2"/>
<feature type="domain" description="Amidohydrolase-related" evidence="1">
    <location>
        <begin position="175"/>
        <end position="378"/>
    </location>
</feature>
<dbReference type="SUPFAM" id="SSF51556">
    <property type="entry name" value="Metallo-dependent hydrolases"/>
    <property type="match status" value="1"/>
</dbReference>
<reference evidence="2 3" key="1">
    <citation type="submission" date="2016-10" db="EMBL/GenBank/DDBJ databases">
        <authorList>
            <person name="Varghese N."/>
            <person name="Submissions S."/>
        </authorList>
    </citation>
    <scope>NUCLEOTIDE SEQUENCE [LARGE SCALE GENOMIC DNA]</scope>
    <source>
        <strain evidence="2 3">DSM 18839</strain>
    </source>
</reference>
<dbReference type="GO" id="GO:0016810">
    <property type="term" value="F:hydrolase activity, acting on carbon-nitrogen (but not peptide) bonds"/>
    <property type="evidence" value="ECO:0007669"/>
    <property type="project" value="InterPro"/>
</dbReference>
<proteinExistence type="predicted"/>
<evidence type="ECO:0000313" key="3">
    <source>
        <dbReference type="Proteomes" id="UP000198615"/>
    </source>
</evidence>
<dbReference type="PIRSF" id="PIRSF038971">
    <property type="entry name" value="PhnM"/>
    <property type="match status" value="1"/>
</dbReference>
<dbReference type="InterPro" id="IPR051781">
    <property type="entry name" value="Metallo-dep_Hydrolase"/>
</dbReference>
<dbReference type="Gene3D" id="2.30.40.10">
    <property type="entry name" value="Urease, subunit C, domain 1"/>
    <property type="match status" value="1"/>
</dbReference>
<organism evidence="2 3">
    <name type="scientific">Thalassobaculum litoreum DSM 18839</name>
    <dbReference type="NCBI Taxonomy" id="1123362"/>
    <lineage>
        <taxon>Bacteria</taxon>
        <taxon>Pseudomonadati</taxon>
        <taxon>Pseudomonadota</taxon>
        <taxon>Alphaproteobacteria</taxon>
        <taxon>Rhodospirillales</taxon>
        <taxon>Thalassobaculaceae</taxon>
        <taxon>Thalassobaculum</taxon>
    </lineage>
</organism>
<dbReference type="Proteomes" id="UP000198615">
    <property type="component" value="Unassembled WGS sequence"/>
</dbReference>